<organism evidence="1 2">
    <name type="scientific">Aristaeella hokkaidonensis</name>
    <dbReference type="NCBI Taxonomy" id="3046382"/>
    <lineage>
        <taxon>Bacteria</taxon>
        <taxon>Bacillati</taxon>
        <taxon>Bacillota</taxon>
        <taxon>Clostridia</taxon>
        <taxon>Eubacteriales</taxon>
        <taxon>Aristaeellaceae</taxon>
        <taxon>Aristaeella</taxon>
    </lineage>
</organism>
<protein>
    <submittedName>
        <fullName evidence="1">Uncharacterized protein</fullName>
    </submittedName>
</protein>
<gene>
    <name evidence="1" type="ORF">JYE49_05915</name>
</gene>
<accession>A0AC61MYK7</accession>
<evidence type="ECO:0000313" key="2">
    <source>
        <dbReference type="Proteomes" id="UP000682782"/>
    </source>
</evidence>
<sequence length="1124" mass="121397">MKKFYRIFLASVLALSLLTGSIGIPVFAEEAETAEQEEVLSGAAPESNETAGQEEESLSGEAPERDYYPINHPNPLNYVADTGNISGQLVGWVYIENDGKEKGPEQTAVTLGAANGHRNNVGLTNIYIHVNYAGEQVTQSEPTALHVFAENEGTADITLEGMAIAETAGSNAPGDPTAIKAESSSGGQTTVTAKGQVIAGEDTDSDYIDHTLVNASSTGEGSSTTVTLLNTADGDVKISAADGGTSVINIDNEGQGLGRRATLSSNDDGSLAQLNLKEGNVSEICFRGEGGTREANINGDVEAQVYAHFTGGEANANITGNVGDPNASQGGINATVKEGGTANYDVDGTIYGHVYLNENRNEDHLDGANINVQAANVEGEVSIGSQHDGKYNVTIEEDITAKEDALTIRNNNSEVNVDVKGSITSNGGTGIDVNNVGDLEWVKAGTFDSVDDLPAGRSEMNPELIPNPTEDEMRFILDHKSTINDNNEQYNDDILYEYKTDLYTEEEIPLHKDDKPDNPTIESWTLPHGDGSKIGVYYPEGDDYYYKEYYSTGEEYKPETQEIYGRERKDYGNKDVTNVNVGEDLIVKGESKELTGISVRSDNKFNETNINIGDNVKVTSLDTNEEGDHTATGIRVDALEGDININIATDLVVEGGVNDTGIVLNRHAHEEFAASDAEKVNPEKLNGISLGDQIIDGKVVQVYEAEQEDGTALYYDEEGNVYDCVTVANEGTTQIVIGRDVISDGNGVELTAGGEEKTDLIIDGSLVATGGTSVVLKDDTALGDNLTLTVWEMTADRDGDYVKREEYDETTDSKKLVADREAEKAIQYIIRVDPSQESIIHTDGTRDYKGRDVANEGDIIVLKIDVPAGLMIDEVYGDQAHNKLIQDSYGNYFMIVPRGGGVLFSVILKDYVEPEPEPQPEPKPQPNPEPKPVPKPDPEPKPEPEPDPEPKPEPKPEPQPEPKPEPEPEPEPQPEPQPEPEPEPKPEPQPEPQPEPEPEPKPEPQPEPKPEPKPEPQPLDEGINKPAEIAVHVVRPLLSATDITGSVQLNCFRGGTFTVHLLKGRTTFTGKITLYSDGTLYLIGPDGLEMPINEKGDFTLIVGSERFSFVFTAADLAVLRACLP</sequence>
<reference evidence="1" key="1">
    <citation type="submission" date="2021-01" db="EMBL/GenBank/DDBJ databases">
        <title>Complete genome sequence of Clostridiales bacterium R-7.</title>
        <authorList>
            <person name="Mahoney-Kurpe S.C."/>
            <person name="Palevich N."/>
            <person name="Koike S."/>
            <person name="Moon C.D."/>
            <person name="Attwood G.T."/>
        </authorList>
    </citation>
    <scope>NUCLEOTIDE SEQUENCE</scope>
    <source>
        <strain evidence="1">R-7</strain>
    </source>
</reference>
<proteinExistence type="predicted"/>
<keyword evidence="2" id="KW-1185">Reference proteome</keyword>
<dbReference type="EMBL" id="CP068393">
    <property type="protein sequence ID" value="QUC68229.1"/>
    <property type="molecule type" value="Genomic_DNA"/>
</dbReference>
<evidence type="ECO:0000313" key="1">
    <source>
        <dbReference type="EMBL" id="QUC68229.1"/>
    </source>
</evidence>
<dbReference type="Proteomes" id="UP000682782">
    <property type="component" value="Chromosome"/>
</dbReference>
<name>A0AC61MYK7_9FIRM</name>